<comment type="caution">
    <text evidence="9">The sequence shown here is derived from an EMBL/GenBank/DDBJ whole genome shotgun (WGS) entry which is preliminary data.</text>
</comment>
<dbReference type="PANTHER" id="PTHR47287:SF15">
    <property type="entry name" value="ZINC FINGER PROTEIN 3-LIKE"/>
    <property type="match status" value="1"/>
</dbReference>
<comment type="subcellular location">
    <subcellularLocation>
        <location evidence="1">Nucleus</location>
    </subcellularLocation>
</comment>
<accession>A0AAP0IZ36</accession>
<organism evidence="9 10">
    <name type="scientific">Stephania japonica</name>
    <dbReference type="NCBI Taxonomy" id="461633"/>
    <lineage>
        <taxon>Eukaryota</taxon>
        <taxon>Viridiplantae</taxon>
        <taxon>Streptophyta</taxon>
        <taxon>Embryophyta</taxon>
        <taxon>Tracheophyta</taxon>
        <taxon>Spermatophyta</taxon>
        <taxon>Magnoliopsida</taxon>
        <taxon>Ranunculales</taxon>
        <taxon>Menispermaceae</taxon>
        <taxon>Menispermoideae</taxon>
        <taxon>Cissampelideae</taxon>
        <taxon>Stephania</taxon>
    </lineage>
</organism>
<evidence type="ECO:0000256" key="3">
    <source>
        <dbReference type="ARBA" id="ARBA00022771"/>
    </source>
</evidence>
<keyword evidence="5" id="KW-0539">Nucleus</keyword>
<dbReference type="SUPFAM" id="SSF57667">
    <property type="entry name" value="beta-beta-alpha zinc fingers"/>
    <property type="match status" value="1"/>
</dbReference>
<keyword evidence="4" id="KW-0862">Zinc</keyword>
<dbReference type="InterPro" id="IPR013087">
    <property type="entry name" value="Znf_C2H2_type"/>
</dbReference>
<gene>
    <name evidence="9" type="ORF">Sjap_012753</name>
</gene>
<dbReference type="EMBL" id="JBBNAE010000005">
    <property type="protein sequence ID" value="KAK9123151.1"/>
    <property type="molecule type" value="Genomic_DNA"/>
</dbReference>
<reference evidence="9 10" key="1">
    <citation type="submission" date="2024-01" db="EMBL/GenBank/DDBJ databases">
        <title>Genome assemblies of Stephania.</title>
        <authorList>
            <person name="Yang L."/>
        </authorList>
    </citation>
    <scope>NUCLEOTIDE SEQUENCE [LARGE SCALE GENOMIC DNA]</scope>
    <source>
        <strain evidence="9">QJT</strain>
        <tissue evidence="9">Leaf</tissue>
    </source>
</reference>
<protein>
    <recommendedName>
        <fullName evidence="8">C2H2-type domain-containing protein</fullName>
    </recommendedName>
</protein>
<feature type="domain" description="C2H2-type" evidence="8">
    <location>
        <begin position="111"/>
        <end position="138"/>
    </location>
</feature>
<evidence type="ECO:0000259" key="8">
    <source>
        <dbReference type="PROSITE" id="PS50157"/>
    </source>
</evidence>
<name>A0AAP0IZ36_9MAGN</name>
<evidence type="ECO:0000256" key="7">
    <source>
        <dbReference type="SAM" id="MobiDB-lite"/>
    </source>
</evidence>
<proteinExistence type="predicted"/>
<dbReference type="Pfam" id="PF13912">
    <property type="entry name" value="zf-C2H2_6"/>
    <property type="match status" value="1"/>
</dbReference>
<dbReference type="GO" id="GO:0009788">
    <property type="term" value="P:negative regulation of abscisic acid-activated signaling pathway"/>
    <property type="evidence" value="ECO:0007669"/>
    <property type="project" value="InterPro"/>
</dbReference>
<feature type="compositionally biased region" description="Basic residues" evidence="7">
    <location>
        <begin position="131"/>
        <end position="141"/>
    </location>
</feature>
<sequence>MPDWDGGHDPQRQSSVVTEVKHGGCCSSLWWWVFPPSRLIGGHPPATPLTGGDPPVRLVISLQGVWDVRELRTRSFTLYYKPTDDHREWSNQNNKHVALSNQVLSTNYAPHKCSNCTRSFSSSQALGGHQNAHRNNRYSVR</sequence>
<evidence type="ECO:0000256" key="5">
    <source>
        <dbReference type="ARBA" id="ARBA00023242"/>
    </source>
</evidence>
<dbReference type="Gene3D" id="3.30.160.60">
    <property type="entry name" value="Classic Zinc Finger"/>
    <property type="match status" value="1"/>
</dbReference>
<dbReference type="GO" id="GO:0008270">
    <property type="term" value="F:zinc ion binding"/>
    <property type="evidence" value="ECO:0007669"/>
    <property type="project" value="UniProtKB-KW"/>
</dbReference>
<keyword evidence="3 6" id="KW-0863">Zinc-finger</keyword>
<keyword evidence="10" id="KW-1185">Reference proteome</keyword>
<dbReference type="PANTHER" id="PTHR47287">
    <property type="entry name" value="C2H2 AND C2HC ZINC FINGERS SUPERFAMILY PROTEIN"/>
    <property type="match status" value="1"/>
</dbReference>
<dbReference type="Proteomes" id="UP001417504">
    <property type="component" value="Unassembled WGS sequence"/>
</dbReference>
<evidence type="ECO:0000313" key="10">
    <source>
        <dbReference type="Proteomes" id="UP001417504"/>
    </source>
</evidence>
<dbReference type="InterPro" id="IPR036236">
    <property type="entry name" value="Znf_C2H2_sf"/>
</dbReference>
<evidence type="ECO:0000256" key="1">
    <source>
        <dbReference type="ARBA" id="ARBA00004123"/>
    </source>
</evidence>
<feature type="region of interest" description="Disordered" evidence="7">
    <location>
        <begin position="121"/>
        <end position="141"/>
    </location>
</feature>
<dbReference type="InterPro" id="IPR044246">
    <property type="entry name" value="ZFP3-like"/>
</dbReference>
<evidence type="ECO:0000256" key="2">
    <source>
        <dbReference type="ARBA" id="ARBA00022723"/>
    </source>
</evidence>
<keyword evidence="2" id="KW-0479">Metal-binding</keyword>
<dbReference type="GO" id="GO:0005634">
    <property type="term" value="C:nucleus"/>
    <property type="evidence" value="ECO:0007669"/>
    <property type="project" value="UniProtKB-SubCell"/>
</dbReference>
<dbReference type="AlphaFoldDB" id="A0AAP0IZ36"/>
<evidence type="ECO:0000256" key="6">
    <source>
        <dbReference type="PROSITE-ProRule" id="PRU00042"/>
    </source>
</evidence>
<evidence type="ECO:0000313" key="9">
    <source>
        <dbReference type="EMBL" id="KAK9123151.1"/>
    </source>
</evidence>
<dbReference type="PROSITE" id="PS00028">
    <property type="entry name" value="ZINC_FINGER_C2H2_1"/>
    <property type="match status" value="1"/>
</dbReference>
<dbReference type="PROSITE" id="PS50157">
    <property type="entry name" value="ZINC_FINGER_C2H2_2"/>
    <property type="match status" value="1"/>
</dbReference>
<evidence type="ECO:0000256" key="4">
    <source>
        <dbReference type="ARBA" id="ARBA00022833"/>
    </source>
</evidence>